<evidence type="ECO:0000313" key="3">
    <source>
        <dbReference type="Proteomes" id="UP000067626"/>
    </source>
</evidence>
<keyword evidence="1" id="KW-0812">Transmembrane</keyword>
<feature type="transmembrane region" description="Helical" evidence="1">
    <location>
        <begin position="20"/>
        <end position="37"/>
    </location>
</feature>
<proteinExistence type="predicted"/>
<dbReference type="KEGG" id="ccro:CMC5_052590"/>
<dbReference type="RefSeq" id="WP_050432925.1">
    <property type="nucleotide sequence ID" value="NZ_CP012159.1"/>
</dbReference>
<evidence type="ECO:0000313" key="2">
    <source>
        <dbReference type="EMBL" id="AKT41100.1"/>
    </source>
</evidence>
<organism evidence="2 3">
    <name type="scientific">Chondromyces crocatus</name>
    <dbReference type="NCBI Taxonomy" id="52"/>
    <lineage>
        <taxon>Bacteria</taxon>
        <taxon>Pseudomonadati</taxon>
        <taxon>Myxococcota</taxon>
        <taxon>Polyangia</taxon>
        <taxon>Polyangiales</taxon>
        <taxon>Polyangiaceae</taxon>
        <taxon>Chondromyces</taxon>
    </lineage>
</organism>
<dbReference type="Proteomes" id="UP000067626">
    <property type="component" value="Chromosome"/>
</dbReference>
<gene>
    <name evidence="2" type="ORF">CMC5_052590</name>
</gene>
<accession>A0A0K1EJS0</accession>
<dbReference type="EMBL" id="CP012159">
    <property type="protein sequence ID" value="AKT41100.1"/>
    <property type="molecule type" value="Genomic_DNA"/>
</dbReference>
<evidence type="ECO:0000256" key="1">
    <source>
        <dbReference type="SAM" id="Phobius"/>
    </source>
</evidence>
<reference evidence="2 3" key="1">
    <citation type="submission" date="2015-07" db="EMBL/GenBank/DDBJ databases">
        <title>Genome analysis of myxobacterium Chondromyces crocatus Cm c5 reveals a high potential for natural compound synthesis and the genetic basis for the loss of fruiting body formation.</title>
        <authorList>
            <person name="Zaburannyi N."/>
            <person name="Bunk B."/>
            <person name="Maier J."/>
            <person name="Overmann J."/>
            <person name="Mueller R."/>
        </authorList>
    </citation>
    <scope>NUCLEOTIDE SEQUENCE [LARGE SCALE GENOMIC DNA]</scope>
    <source>
        <strain evidence="2 3">Cm c5</strain>
    </source>
</reference>
<keyword evidence="1" id="KW-0472">Membrane</keyword>
<dbReference type="OrthoDB" id="5520329at2"/>
<dbReference type="AlphaFoldDB" id="A0A0K1EJS0"/>
<keyword evidence="1" id="KW-1133">Transmembrane helix</keyword>
<sequence length="353" mass="37443">MNSQDDPEPTLRQRTRARTLAWGTLGGLAVLFTLLPASCRLGRIMIYTCPDPCETCDDPCHPCIEALGECVPEAPFGWAGPVLVWAGPRAIEPPPCPDHAPSRVYQGYDGLSVERGCPRCSCGPITCLSPETIATSDRAVCLGDEPRDDDLHLPIPPLWSGSCLEVPAVDEADVASLSASETRVGACEPNVGPIPASDAFAWDFHAMACANEAAPRLCEDEANWCAPQLTGDFHQCVYTRGDEPTCPVGYPKRRVFFEGIDGSLACTACACDAPAVSECRVNVEAFRDPACNDSIGDVDPDLATRACTDLVLPGGLRSLSMTWTVDEPGACAPRGGSPTGRVTPDGPTTFCCL</sequence>
<keyword evidence="3" id="KW-1185">Reference proteome</keyword>
<protein>
    <submittedName>
        <fullName evidence="2">Uncharacterized protein</fullName>
    </submittedName>
</protein>
<name>A0A0K1EJS0_CHOCO</name>